<proteinExistence type="predicted"/>
<accession>A0A418NTX0</accession>
<keyword evidence="4" id="KW-1185">Reference proteome</keyword>
<organism evidence="3 4">
    <name type="scientific">Aurantiacibacter zhengii</name>
    <dbReference type="NCBI Taxonomy" id="2307003"/>
    <lineage>
        <taxon>Bacteria</taxon>
        <taxon>Pseudomonadati</taxon>
        <taxon>Pseudomonadota</taxon>
        <taxon>Alphaproteobacteria</taxon>
        <taxon>Sphingomonadales</taxon>
        <taxon>Erythrobacteraceae</taxon>
        <taxon>Aurantiacibacter</taxon>
    </lineage>
</organism>
<feature type="compositionally biased region" description="Basic and acidic residues" evidence="1">
    <location>
        <begin position="37"/>
        <end position="53"/>
    </location>
</feature>
<dbReference type="Proteomes" id="UP000286576">
    <property type="component" value="Unassembled WGS sequence"/>
</dbReference>
<dbReference type="EMBL" id="QXFL01000002">
    <property type="protein sequence ID" value="RIV87493.1"/>
    <property type="molecule type" value="Genomic_DNA"/>
</dbReference>
<keyword evidence="2" id="KW-0812">Transmembrane</keyword>
<evidence type="ECO:0000313" key="3">
    <source>
        <dbReference type="EMBL" id="RIV87493.1"/>
    </source>
</evidence>
<gene>
    <name evidence="3" type="ORF">D2V07_03845</name>
</gene>
<protein>
    <submittedName>
        <fullName evidence="3">Uncharacterized protein</fullName>
    </submittedName>
</protein>
<sequence>MGFLGGLLPGIGGLLFGGAAKLLGLGKSKQKRLPRPVQRDSAREEAEAQDDFRRRRGAAADMVTGAGGAEVGSGVGRVVSGS</sequence>
<feature type="transmembrane region" description="Helical" evidence="2">
    <location>
        <begin position="6"/>
        <end position="25"/>
    </location>
</feature>
<evidence type="ECO:0000256" key="1">
    <source>
        <dbReference type="SAM" id="MobiDB-lite"/>
    </source>
</evidence>
<evidence type="ECO:0000313" key="4">
    <source>
        <dbReference type="Proteomes" id="UP000286576"/>
    </source>
</evidence>
<dbReference type="RefSeq" id="WP_119584976.1">
    <property type="nucleotide sequence ID" value="NZ_CAWODQ010000012.1"/>
</dbReference>
<comment type="caution">
    <text evidence="3">The sequence shown here is derived from an EMBL/GenBank/DDBJ whole genome shotgun (WGS) entry which is preliminary data.</text>
</comment>
<reference evidence="3 4" key="1">
    <citation type="submission" date="2018-08" db="EMBL/GenBank/DDBJ databases">
        <title>Erythrobacter zhengii sp.nov., a bacterium isolated from deep-sea sediment.</title>
        <authorList>
            <person name="Fang C."/>
            <person name="Wu Y.-H."/>
            <person name="Sun C."/>
            <person name="Wang H."/>
            <person name="Cheng H."/>
            <person name="Meng F.-X."/>
            <person name="Wang C.-S."/>
            <person name="Xu X.-W."/>
        </authorList>
    </citation>
    <scope>NUCLEOTIDE SEQUENCE [LARGE SCALE GENOMIC DNA]</scope>
    <source>
        <strain evidence="3 4">V18</strain>
    </source>
</reference>
<dbReference type="AlphaFoldDB" id="A0A418NTX0"/>
<feature type="region of interest" description="Disordered" evidence="1">
    <location>
        <begin position="27"/>
        <end position="56"/>
    </location>
</feature>
<keyword evidence="2" id="KW-0472">Membrane</keyword>
<name>A0A418NTX0_9SPHN</name>
<keyword evidence="2" id="KW-1133">Transmembrane helix</keyword>
<evidence type="ECO:0000256" key="2">
    <source>
        <dbReference type="SAM" id="Phobius"/>
    </source>
</evidence>